<protein>
    <submittedName>
        <fullName evidence="1">Uncharacterized protein</fullName>
    </submittedName>
</protein>
<dbReference type="OrthoDB" id="9873284at2"/>
<reference evidence="1 2" key="1">
    <citation type="submission" date="2018-12" db="EMBL/GenBank/DDBJ databases">
        <title>Bacillus yapensis draft genome sequence.</title>
        <authorList>
            <person name="Yu L."/>
            <person name="Xu X."/>
            <person name="Tang X."/>
        </authorList>
    </citation>
    <scope>NUCLEOTIDE SEQUENCE [LARGE SCALE GENOMIC DNA]</scope>
    <source>
        <strain evidence="1 2">XXST-01</strain>
    </source>
</reference>
<dbReference type="EMBL" id="RXNT01000023">
    <property type="protein sequence ID" value="RTR26605.1"/>
    <property type="molecule type" value="Genomic_DNA"/>
</dbReference>
<gene>
    <name evidence="1" type="ORF">EKG37_21285</name>
</gene>
<dbReference type="RefSeq" id="WP_126410773.1">
    <property type="nucleotide sequence ID" value="NZ_RXNT01000023.1"/>
</dbReference>
<evidence type="ECO:0000313" key="2">
    <source>
        <dbReference type="Proteomes" id="UP000271374"/>
    </source>
</evidence>
<name>A0A3S0IL84_9BACI</name>
<sequence>MNQNKVFYVTREAFLEALSDTESNIVEVHFDFRRNIGSIIFEVSSNESEVEDTITLTYTNEISYHNALAELHGIVESYFNYEQNAGYIAIEQPEEGVAK</sequence>
<dbReference type="AlphaFoldDB" id="A0A3S0IL84"/>
<proteinExistence type="predicted"/>
<accession>A0A3S0IL84</accession>
<keyword evidence="2" id="KW-1185">Reference proteome</keyword>
<dbReference type="Proteomes" id="UP000271374">
    <property type="component" value="Unassembled WGS sequence"/>
</dbReference>
<organism evidence="1 2">
    <name type="scientific">Bacillus yapensis</name>
    <dbReference type="NCBI Taxonomy" id="2492960"/>
    <lineage>
        <taxon>Bacteria</taxon>
        <taxon>Bacillati</taxon>
        <taxon>Bacillota</taxon>
        <taxon>Bacilli</taxon>
        <taxon>Bacillales</taxon>
        <taxon>Bacillaceae</taxon>
        <taxon>Bacillus</taxon>
    </lineage>
</organism>
<comment type="caution">
    <text evidence="1">The sequence shown here is derived from an EMBL/GenBank/DDBJ whole genome shotgun (WGS) entry which is preliminary data.</text>
</comment>
<evidence type="ECO:0000313" key="1">
    <source>
        <dbReference type="EMBL" id="RTR26605.1"/>
    </source>
</evidence>